<proteinExistence type="predicted"/>
<dbReference type="Proteomes" id="UP000095192">
    <property type="component" value="Unassembled WGS sequence"/>
</dbReference>
<dbReference type="VEuPathDB" id="ToxoDB:LOC34618856"/>
<comment type="caution">
    <text evidence="2">The sequence shown here is derived from an EMBL/GenBank/DDBJ whole genome shotgun (WGS) entry which is preliminary data.</text>
</comment>
<feature type="compositionally biased region" description="Polar residues" evidence="1">
    <location>
        <begin position="266"/>
        <end position="277"/>
    </location>
</feature>
<reference evidence="2 3" key="1">
    <citation type="journal article" date="2016" name="BMC Genomics">
        <title>Comparative genomics reveals Cyclospora cayetanensis possesses coccidia-like metabolism and invasion components but unique surface antigens.</title>
        <authorList>
            <person name="Liu S."/>
            <person name="Wang L."/>
            <person name="Zheng H."/>
            <person name="Xu Z."/>
            <person name="Roellig D.M."/>
            <person name="Li N."/>
            <person name="Frace M.A."/>
            <person name="Tang K."/>
            <person name="Arrowood M.J."/>
            <person name="Moss D.M."/>
            <person name="Zhang L."/>
            <person name="Feng Y."/>
            <person name="Xiao L."/>
        </authorList>
    </citation>
    <scope>NUCLEOTIDE SEQUENCE [LARGE SCALE GENOMIC DNA]</scope>
    <source>
        <strain evidence="2 3">CHN_HEN01</strain>
    </source>
</reference>
<protein>
    <submittedName>
        <fullName evidence="2">Uncharacterized protein</fullName>
    </submittedName>
</protein>
<feature type="compositionally biased region" description="Low complexity" evidence="1">
    <location>
        <begin position="121"/>
        <end position="142"/>
    </location>
</feature>
<feature type="region of interest" description="Disordered" evidence="1">
    <location>
        <begin position="1"/>
        <end position="88"/>
    </location>
</feature>
<name>A0A1D3D4U6_9EIME</name>
<gene>
    <name evidence="2" type="ORF">cyc_01935</name>
</gene>
<feature type="region of interest" description="Disordered" evidence="1">
    <location>
        <begin position="252"/>
        <end position="289"/>
    </location>
</feature>
<evidence type="ECO:0000256" key="1">
    <source>
        <dbReference type="SAM" id="MobiDB-lite"/>
    </source>
</evidence>
<feature type="region of interest" description="Disordered" evidence="1">
    <location>
        <begin position="111"/>
        <end position="156"/>
    </location>
</feature>
<evidence type="ECO:0000313" key="2">
    <source>
        <dbReference type="EMBL" id="OEH78465.1"/>
    </source>
</evidence>
<dbReference type="VEuPathDB" id="ToxoDB:cyc_01935"/>
<keyword evidence="3" id="KW-1185">Reference proteome</keyword>
<dbReference type="InParanoid" id="A0A1D3D4U6"/>
<sequence>MSSKTESTTSSSRRRTSPPPLPLAPLADGVESSARGEGGVQSAVTREDAEEDRSHSEGVAVCPISSEGFPAATSTQGKRVEGGDVSMGGLGRRGSWLLLYVRCALEVPSLSAEGAREERGGAPPEAGEASPPRRVGEETATAPPLPLLPLEKEEDPPTDFLLPLEQRRAGVSVQSQLEKASSQGCSTAGDDVQGACVLLFRRMLAVHSDFYADPSGGSSCAGENTLHVERGGVEVGALKRFFLGCVGEGWQGGTSQEGTSREGTSREGTSQGGTSQVEGEETQHRSPLYSPKQRSCLSAILQAFVEQCCRVWMEGGSLTVGRCSDRFSVERLRRLWRERSFAGTHAESLRQHL</sequence>
<evidence type="ECO:0000313" key="3">
    <source>
        <dbReference type="Proteomes" id="UP000095192"/>
    </source>
</evidence>
<dbReference type="EMBL" id="JROU02000728">
    <property type="protein sequence ID" value="OEH78465.1"/>
    <property type="molecule type" value="Genomic_DNA"/>
</dbReference>
<accession>A0A1D3D4U6</accession>
<organism evidence="2 3">
    <name type="scientific">Cyclospora cayetanensis</name>
    <dbReference type="NCBI Taxonomy" id="88456"/>
    <lineage>
        <taxon>Eukaryota</taxon>
        <taxon>Sar</taxon>
        <taxon>Alveolata</taxon>
        <taxon>Apicomplexa</taxon>
        <taxon>Conoidasida</taxon>
        <taxon>Coccidia</taxon>
        <taxon>Eucoccidiorida</taxon>
        <taxon>Eimeriorina</taxon>
        <taxon>Eimeriidae</taxon>
        <taxon>Cyclospora</taxon>
    </lineage>
</organism>
<dbReference type="AlphaFoldDB" id="A0A1D3D4U6"/>